<dbReference type="InParanoid" id="A0A1Y2E447"/>
<comment type="caution">
    <text evidence="2">The sequence shown here is derived from an EMBL/GenBank/DDBJ whole genome shotgun (WGS) entry which is preliminary data.</text>
</comment>
<reference evidence="2 3" key="1">
    <citation type="submission" date="2016-07" db="EMBL/GenBank/DDBJ databases">
        <title>Pervasive Adenine N6-methylation of Active Genes in Fungi.</title>
        <authorList>
            <consortium name="DOE Joint Genome Institute"/>
            <person name="Mondo S.J."/>
            <person name="Dannebaum R.O."/>
            <person name="Kuo R.C."/>
            <person name="Labutti K."/>
            <person name="Haridas S."/>
            <person name="Kuo A."/>
            <person name="Salamov A."/>
            <person name="Ahrendt S.R."/>
            <person name="Lipzen A."/>
            <person name="Sullivan W."/>
            <person name="Andreopoulos W.B."/>
            <person name="Clum A."/>
            <person name="Lindquist E."/>
            <person name="Daum C."/>
            <person name="Ramamoorthy G.K."/>
            <person name="Gryganskyi A."/>
            <person name="Culley D."/>
            <person name="Magnuson J.K."/>
            <person name="James T.Y."/>
            <person name="O'Malley M.A."/>
            <person name="Stajich J.E."/>
            <person name="Spatafora J.W."/>
            <person name="Visel A."/>
            <person name="Grigoriev I.V."/>
        </authorList>
    </citation>
    <scope>NUCLEOTIDE SEQUENCE [LARGE SCALE GENOMIC DNA]</scope>
    <source>
        <strain evidence="2 3">CBS 129021</strain>
    </source>
</reference>
<organism evidence="2 3">
    <name type="scientific">Pseudomassariella vexata</name>
    <dbReference type="NCBI Taxonomy" id="1141098"/>
    <lineage>
        <taxon>Eukaryota</taxon>
        <taxon>Fungi</taxon>
        <taxon>Dikarya</taxon>
        <taxon>Ascomycota</taxon>
        <taxon>Pezizomycotina</taxon>
        <taxon>Sordariomycetes</taxon>
        <taxon>Xylariomycetidae</taxon>
        <taxon>Amphisphaeriales</taxon>
        <taxon>Pseudomassariaceae</taxon>
        <taxon>Pseudomassariella</taxon>
    </lineage>
</organism>
<proteinExistence type="predicted"/>
<dbReference type="GeneID" id="63774441"/>
<sequence>MPVSASVTGKNESPTTNSSSTIKLVPTNGKFHKVDKLDEPIYRYEGRRRPHSQSTRNRHGRRWTAGARLAVRGGSRRIQMGACWLSNDPSGKPNRQIAPTRRAVVHSWLVWMGRRVQSHDTTIAKTWTWTLCYAPAIAAVHSKRDALAKMSRGCEACGTDHCIDTAHQTRKSDGCALFGPRVTSTAARSLTALPLQRSSA</sequence>
<evidence type="ECO:0000313" key="2">
    <source>
        <dbReference type="EMBL" id="ORY66124.1"/>
    </source>
</evidence>
<dbReference type="EMBL" id="MCFJ01000005">
    <property type="protein sequence ID" value="ORY66124.1"/>
    <property type="molecule type" value="Genomic_DNA"/>
</dbReference>
<dbReference type="AlphaFoldDB" id="A0A1Y2E447"/>
<protein>
    <submittedName>
        <fullName evidence="2">Uncharacterized protein</fullName>
    </submittedName>
</protein>
<evidence type="ECO:0000256" key="1">
    <source>
        <dbReference type="SAM" id="MobiDB-lite"/>
    </source>
</evidence>
<dbReference type="RefSeq" id="XP_040717088.1">
    <property type="nucleotide sequence ID" value="XM_040858229.1"/>
</dbReference>
<keyword evidence="3" id="KW-1185">Reference proteome</keyword>
<dbReference type="Proteomes" id="UP000193689">
    <property type="component" value="Unassembled WGS sequence"/>
</dbReference>
<feature type="compositionally biased region" description="Polar residues" evidence="1">
    <location>
        <begin position="1"/>
        <end position="22"/>
    </location>
</feature>
<accession>A0A1Y2E447</accession>
<name>A0A1Y2E447_9PEZI</name>
<feature type="region of interest" description="Disordered" evidence="1">
    <location>
        <begin position="1"/>
        <end position="27"/>
    </location>
</feature>
<gene>
    <name evidence="2" type="ORF">BCR38DRAFT_408092</name>
</gene>
<evidence type="ECO:0000313" key="3">
    <source>
        <dbReference type="Proteomes" id="UP000193689"/>
    </source>
</evidence>